<dbReference type="AlphaFoldDB" id="A0A291BVV4"/>
<accession>A0A291BVV4</accession>
<dbReference type="RefSeq" id="WP_096699268.1">
    <property type="nucleotide sequence ID" value="NZ_CP023483.1"/>
</dbReference>
<dbReference type="KEGG" id="bths:CNY62_02520"/>
<evidence type="ECO:0000313" key="1">
    <source>
        <dbReference type="EMBL" id="ATF25357.1"/>
    </source>
</evidence>
<sequence>MTVFWSICIGFIFGAIFIGLERKINNVGKESHERKHNNENFIPVRVKKPIELKPSTALFVEEFKSIQSDLNVRYEKSAKSLLRDKMLFESTYQQGDSLFIEIPNDLIRKHFKDHLLCNKEHCNQLKLAFKKLDITATDMQDEARFGDCVYSDDEFRRTMLMIEIIRKDIIFKERYSNDNPYRVER</sequence>
<evidence type="ECO:0000313" key="2">
    <source>
        <dbReference type="Proteomes" id="UP000243591"/>
    </source>
</evidence>
<protein>
    <submittedName>
        <fullName evidence="1">Uncharacterized protein</fullName>
    </submittedName>
</protein>
<dbReference type="Proteomes" id="UP000243591">
    <property type="component" value="Chromosome"/>
</dbReference>
<reference evidence="1 2" key="1">
    <citation type="submission" date="2017-09" db="EMBL/GenBank/DDBJ databases">
        <title>Complete Genome Sequences of Two Strains of the Meat Spoilage Bacterium Brochothrix thermosphacta Isolated from Ground Chicken.</title>
        <authorList>
            <person name="Paoli G.C."/>
            <person name="Wijey C."/>
            <person name="Chen C.-Y."/>
            <person name="Nguyen L."/>
            <person name="Yan X."/>
            <person name="Irwin P.L."/>
        </authorList>
    </citation>
    <scope>NUCLEOTIDE SEQUENCE [LARGE SCALE GENOMIC DNA]</scope>
    <source>
        <strain evidence="1 2">BI</strain>
    </source>
</reference>
<name>A0A291BVV4_BROTH</name>
<dbReference type="EMBL" id="CP023483">
    <property type="protein sequence ID" value="ATF25357.1"/>
    <property type="molecule type" value="Genomic_DNA"/>
</dbReference>
<gene>
    <name evidence="1" type="ORF">CNY62_02520</name>
</gene>
<organism evidence="1 2">
    <name type="scientific">Brochothrix thermosphacta</name>
    <name type="common">Microbacterium thermosphactum</name>
    <dbReference type="NCBI Taxonomy" id="2756"/>
    <lineage>
        <taxon>Bacteria</taxon>
        <taxon>Bacillati</taxon>
        <taxon>Bacillota</taxon>
        <taxon>Bacilli</taxon>
        <taxon>Bacillales</taxon>
        <taxon>Listeriaceae</taxon>
        <taxon>Brochothrix</taxon>
    </lineage>
</organism>
<keyword evidence="2" id="KW-1185">Reference proteome</keyword>
<proteinExistence type="predicted"/>